<name>A0AAN6DVY6_9EURO</name>
<dbReference type="SMART" id="SM00066">
    <property type="entry name" value="GAL4"/>
    <property type="match status" value="1"/>
</dbReference>
<dbReference type="Pfam" id="PF00172">
    <property type="entry name" value="Zn_clus"/>
    <property type="match status" value="1"/>
</dbReference>
<dbReference type="GO" id="GO:0008270">
    <property type="term" value="F:zinc ion binding"/>
    <property type="evidence" value="ECO:0007669"/>
    <property type="project" value="InterPro"/>
</dbReference>
<sequence>MYPSSSSLISPMESSSSSSSSPTSSSPTALPTPPKTTTKPIKLRAACNHCFSAKIRCNGNREGCRRCSEKRLSCIYSESRVGKVVGKRRKRPLADPTTNINSQPWVINGTAGPVQSIPSPANSNSPPQSSKGDCPVPNWSLFLVGGDQGSLGCDEATESLNAIDMANNRSFSAASDLSFFNNNGLPTPGLSPPQFTRYLSPAQLDIRPSSRGLLDTSKLYPPSQIAAAPAPFIRTARQSPVTPDDEETVCIKLLAHLKRHAGDVMQPRESQLVLLKKSNAAVRRILHSKSIRSAYTCHLLLSSILNQLVNLCELLCQQAASKKSRPTTSNVDSQFLQDEAPFETFSGFFAGDGMPPTPPLDYKVVMAQVKDVMSFASIMGDMLKKKPLGGFQSLGRHETFHAELEQRLKRAAGMMQL</sequence>
<dbReference type="SUPFAM" id="SSF57701">
    <property type="entry name" value="Zn2/Cys6 DNA-binding domain"/>
    <property type="match status" value="1"/>
</dbReference>
<dbReference type="Proteomes" id="UP001203852">
    <property type="component" value="Unassembled WGS sequence"/>
</dbReference>
<accession>A0AAN6DVY6</accession>
<dbReference type="PROSITE" id="PS50048">
    <property type="entry name" value="ZN2_CY6_FUNGAL_2"/>
    <property type="match status" value="1"/>
</dbReference>
<evidence type="ECO:0000256" key="2">
    <source>
        <dbReference type="ARBA" id="ARBA00023125"/>
    </source>
</evidence>
<feature type="compositionally biased region" description="Polar residues" evidence="5">
    <location>
        <begin position="96"/>
        <end position="105"/>
    </location>
</feature>
<comment type="caution">
    <text evidence="7">The sequence shown here is derived from an EMBL/GenBank/DDBJ whole genome shotgun (WGS) entry which is preliminary data.</text>
</comment>
<evidence type="ECO:0000256" key="1">
    <source>
        <dbReference type="ARBA" id="ARBA00023015"/>
    </source>
</evidence>
<proteinExistence type="predicted"/>
<organism evidence="7 8">
    <name type="scientific">Exophiala viscosa</name>
    <dbReference type="NCBI Taxonomy" id="2486360"/>
    <lineage>
        <taxon>Eukaryota</taxon>
        <taxon>Fungi</taxon>
        <taxon>Dikarya</taxon>
        <taxon>Ascomycota</taxon>
        <taxon>Pezizomycotina</taxon>
        <taxon>Eurotiomycetes</taxon>
        <taxon>Chaetothyriomycetidae</taxon>
        <taxon>Chaetothyriales</taxon>
        <taxon>Herpotrichiellaceae</taxon>
        <taxon>Exophiala</taxon>
    </lineage>
</organism>
<dbReference type="EMBL" id="MU404354">
    <property type="protein sequence ID" value="KAI1612468.1"/>
    <property type="molecule type" value="Genomic_DNA"/>
</dbReference>
<evidence type="ECO:0000256" key="5">
    <source>
        <dbReference type="SAM" id="MobiDB-lite"/>
    </source>
</evidence>
<keyword evidence="8" id="KW-1185">Reference proteome</keyword>
<dbReference type="GO" id="GO:0003677">
    <property type="term" value="F:DNA binding"/>
    <property type="evidence" value="ECO:0007669"/>
    <property type="project" value="UniProtKB-KW"/>
</dbReference>
<dbReference type="InterPro" id="IPR001138">
    <property type="entry name" value="Zn2Cys6_DnaBD"/>
</dbReference>
<keyword evidence="4" id="KW-0539">Nucleus</keyword>
<dbReference type="AlphaFoldDB" id="A0AAN6DVY6"/>
<feature type="compositionally biased region" description="Low complexity" evidence="5">
    <location>
        <begin position="115"/>
        <end position="130"/>
    </location>
</feature>
<evidence type="ECO:0000256" key="4">
    <source>
        <dbReference type="ARBA" id="ARBA00023242"/>
    </source>
</evidence>
<evidence type="ECO:0000313" key="7">
    <source>
        <dbReference type="EMBL" id="KAI1612468.1"/>
    </source>
</evidence>
<protein>
    <recommendedName>
        <fullName evidence="6">Zn(2)-C6 fungal-type domain-containing protein</fullName>
    </recommendedName>
</protein>
<feature type="region of interest" description="Disordered" evidence="5">
    <location>
        <begin position="1"/>
        <end position="38"/>
    </location>
</feature>
<keyword evidence="3" id="KW-0804">Transcription</keyword>
<evidence type="ECO:0000313" key="8">
    <source>
        <dbReference type="Proteomes" id="UP001203852"/>
    </source>
</evidence>
<dbReference type="InterPro" id="IPR036864">
    <property type="entry name" value="Zn2-C6_fun-type_DNA-bd_sf"/>
</dbReference>
<dbReference type="Gene3D" id="4.10.240.10">
    <property type="entry name" value="Zn(2)-C6 fungal-type DNA-binding domain"/>
    <property type="match status" value="1"/>
</dbReference>
<feature type="region of interest" description="Disordered" evidence="5">
    <location>
        <begin position="87"/>
        <end position="133"/>
    </location>
</feature>
<dbReference type="GO" id="GO:0000981">
    <property type="term" value="F:DNA-binding transcription factor activity, RNA polymerase II-specific"/>
    <property type="evidence" value="ECO:0007669"/>
    <property type="project" value="InterPro"/>
</dbReference>
<keyword evidence="1" id="KW-0805">Transcription regulation</keyword>
<evidence type="ECO:0000256" key="3">
    <source>
        <dbReference type="ARBA" id="ARBA00023163"/>
    </source>
</evidence>
<evidence type="ECO:0000259" key="6">
    <source>
        <dbReference type="PROSITE" id="PS50048"/>
    </source>
</evidence>
<feature type="domain" description="Zn(2)-C6 fungal-type" evidence="6">
    <location>
        <begin position="46"/>
        <end position="76"/>
    </location>
</feature>
<dbReference type="CDD" id="cd00067">
    <property type="entry name" value="GAL4"/>
    <property type="match status" value="1"/>
</dbReference>
<gene>
    <name evidence="7" type="ORF">EDD36DRAFT_418636</name>
</gene>
<keyword evidence="2" id="KW-0238">DNA-binding</keyword>
<reference evidence="7" key="1">
    <citation type="journal article" date="2022" name="bioRxiv">
        <title>Deciphering the potential niche of two novel black yeast fungi from a biological soil crust based on their genomes, phenotypes, and melanin regulation.</title>
        <authorList>
            <consortium name="DOE Joint Genome Institute"/>
            <person name="Carr E.C."/>
            <person name="Barton Q."/>
            <person name="Grambo S."/>
            <person name="Sullivan M."/>
            <person name="Renfro C.M."/>
            <person name="Kuo A."/>
            <person name="Pangilinan J."/>
            <person name="Lipzen A."/>
            <person name="Keymanesh K."/>
            <person name="Savage E."/>
            <person name="Barry K."/>
            <person name="Grigoriev I.V."/>
            <person name="Riekhof W.R."/>
            <person name="Harris S.S."/>
        </authorList>
    </citation>
    <scope>NUCLEOTIDE SEQUENCE</scope>
    <source>
        <strain evidence="7">JF 03-4F</strain>
    </source>
</reference>